<accession>A0ABT3GQP3</accession>
<dbReference type="Gene3D" id="1.10.30.50">
    <property type="match status" value="1"/>
</dbReference>
<dbReference type="Proteomes" id="UP001320876">
    <property type="component" value="Unassembled WGS sequence"/>
</dbReference>
<comment type="caution">
    <text evidence="3">The sequence shown here is derived from an EMBL/GenBank/DDBJ whole genome shotgun (WGS) entry which is preliminary data.</text>
</comment>
<proteinExistence type="predicted"/>
<name>A0ABT3GQP3_9BACT</name>
<protein>
    <submittedName>
        <fullName evidence="3">HNH endonuclease</fullName>
    </submittedName>
</protein>
<keyword evidence="3" id="KW-0378">Hydrolase</keyword>
<dbReference type="InterPro" id="IPR002711">
    <property type="entry name" value="HNH"/>
</dbReference>
<dbReference type="CDD" id="cd00085">
    <property type="entry name" value="HNHc"/>
    <property type="match status" value="1"/>
</dbReference>
<dbReference type="Pfam" id="PF01844">
    <property type="entry name" value="HNH"/>
    <property type="match status" value="1"/>
</dbReference>
<keyword evidence="3" id="KW-0255">Endonuclease</keyword>
<evidence type="ECO:0000313" key="3">
    <source>
        <dbReference type="EMBL" id="MCW1925846.1"/>
    </source>
</evidence>
<dbReference type="InterPro" id="IPR003615">
    <property type="entry name" value="HNH_nuc"/>
</dbReference>
<evidence type="ECO:0000313" key="4">
    <source>
        <dbReference type="Proteomes" id="UP001320876"/>
    </source>
</evidence>
<dbReference type="EMBL" id="JAPDDT010000018">
    <property type="protein sequence ID" value="MCW1925846.1"/>
    <property type="molecule type" value="Genomic_DNA"/>
</dbReference>
<gene>
    <name evidence="3" type="ORF">OKA05_25025</name>
</gene>
<evidence type="ECO:0000259" key="2">
    <source>
        <dbReference type="SMART" id="SM00507"/>
    </source>
</evidence>
<dbReference type="GO" id="GO:0004519">
    <property type="term" value="F:endonuclease activity"/>
    <property type="evidence" value="ECO:0007669"/>
    <property type="project" value="UniProtKB-KW"/>
</dbReference>
<evidence type="ECO:0000256" key="1">
    <source>
        <dbReference type="SAM" id="MobiDB-lite"/>
    </source>
</evidence>
<organism evidence="3 4">
    <name type="scientific">Luteolibacter arcticus</name>
    <dbReference type="NCBI Taxonomy" id="1581411"/>
    <lineage>
        <taxon>Bacteria</taxon>
        <taxon>Pseudomonadati</taxon>
        <taxon>Verrucomicrobiota</taxon>
        <taxon>Verrucomicrobiia</taxon>
        <taxon>Verrucomicrobiales</taxon>
        <taxon>Verrucomicrobiaceae</taxon>
        <taxon>Luteolibacter</taxon>
    </lineage>
</organism>
<keyword evidence="3" id="KW-0540">Nuclease</keyword>
<dbReference type="RefSeq" id="WP_264489953.1">
    <property type="nucleotide sequence ID" value="NZ_JAPDDT010000018.1"/>
</dbReference>
<feature type="region of interest" description="Disordered" evidence="1">
    <location>
        <begin position="24"/>
        <end position="45"/>
    </location>
</feature>
<feature type="domain" description="HNH nuclease" evidence="2">
    <location>
        <begin position="416"/>
        <end position="470"/>
    </location>
</feature>
<keyword evidence="4" id="KW-1185">Reference proteome</keyword>
<reference evidence="3 4" key="1">
    <citation type="submission" date="2022-10" db="EMBL/GenBank/DDBJ databases">
        <title>Luteolibacter arcticus strain CCTCC AB 2014275, whole genome shotgun sequencing project.</title>
        <authorList>
            <person name="Zhao G."/>
            <person name="Shen L."/>
        </authorList>
    </citation>
    <scope>NUCLEOTIDE SEQUENCE [LARGE SCALE GENOMIC DNA]</scope>
    <source>
        <strain evidence="3 4">CCTCC AB 2014275</strain>
    </source>
</reference>
<sequence>MLLPLFALLVARVRRTGKLRAVPKFSPTRAAEPASSNKSRPQSRHPDHLVLLEPHGFVRPSGQFRAPNRRHERRGHCILQRPVQSPPTTRAPAGSRSTIPLMNWKNYQAYQAFDEFLNSVVVERRSHITVGKEPLDFASAFDEIKARFVEAFDASNSTFDDKARRQFQGAADNTKRVFANLEYLWCMPVGNVRGDTKREYALRWFSDHEIVSGEKYFFSDEHGIANPGMWHLTNKYFEMLSISRILKTLVDDGAVKTIADSKSKIEALAHEGIYGTPDSGADFYTTLKCSSYHMLLHLANPDRFEAIVSENNKARIVSVFSHVIADEVIPDRERQIQRIREKLYDTYGVSASSDEKRRWFFYLLDVKPLWVGKITKKSQRAASVMAEVWEEEMAEELEGDKKDFSGYRLCRSGKLVHKAKVRDRFSCVACGFHHEGQVVQVHHLDPLSERRHPKMTSLSDLITLCPNCHYIAHHLLRKAALQKSDRFKKREELVPELTRVWNRRNQSLIKAGGTR</sequence>
<dbReference type="SMART" id="SM00507">
    <property type="entry name" value="HNHc"/>
    <property type="match status" value="1"/>
</dbReference>